<reference evidence="1" key="1">
    <citation type="submission" date="2023-04" db="EMBL/GenBank/DDBJ databases">
        <title>Draft Genome sequencing of Naganishia species isolated from polar environments using Oxford Nanopore Technology.</title>
        <authorList>
            <person name="Leo P."/>
            <person name="Venkateswaran K."/>
        </authorList>
    </citation>
    <scope>NUCLEOTIDE SEQUENCE</scope>
    <source>
        <strain evidence="1">DBVPG 5303</strain>
    </source>
</reference>
<dbReference type="Proteomes" id="UP001234202">
    <property type="component" value="Unassembled WGS sequence"/>
</dbReference>
<name>A0ACC2XUD5_9TREE</name>
<organism evidence="1 2">
    <name type="scientific">Naganishia onofrii</name>
    <dbReference type="NCBI Taxonomy" id="1851511"/>
    <lineage>
        <taxon>Eukaryota</taxon>
        <taxon>Fungi</taxon>
        <taxon>Dikarya</taxon>
        <taxon>Basidiomycota</taxon>
        <taxon>Agaricomycotina</taxon>
        <taxon>Tremellomycetes</taxon>
        <taxon>Filobasidiales</taxon>
        <taxon>Filobasidiaceae</taxon>
        <taxon>Naganishia</taxon>
    </lineage>
</organism>
<comment type="caution">
    <text evidence="1">The sequence shown here is derived from an EMBL/GenBank/DDBJ whole genome shotgun (WGS) entry which is preliminary data.</text>
</comment>
<dbReference type="EMBL" id="JASBWV010000002">
    <property type="protein sequence ID" value="KAJ9127483.1"/>
    <property type="molecule type" value="Genomic_DNA"/>
</dbReference>
<protein>
    <submittedName>
        <fullName evidence="1">Uncharacterized protein</fullName>
    </submittedName>
</protein>
<evidence type="ECO:0000313" key="1">
    <source>
        <dbReference type="EMBL" id="KAJ9127483.1"/>
    </source>
</evidence>
<evidence type="ECO:0000313" key="2">
    <source>
        <dbReference type="Proteomes" id="UP001234202"/>
    </source>
</evidence>
<keyword evidence="2" id="KW-1185">Reference proteome</keyword>
<accession>A0ACC2XUD5</accession>
<proteinExistence type="predicted"/>
<gene>
    <name evidence="1" type="ORF">QFC24_000892</name>
</gene>
<sequence>MAQSYKIAKSYVGQGFADDFDFYTKDDPTDAQNVASGRGRDSVRISSKDRFNDGIYILDLAHMPVGCGTWPAYWTTTEHHWPNGGEIDILEGANGLPAENSTAWSATANLNTAATYASAGCPGSCASFVLGNPLAFADAYFKLNSLRVFTANGQIASKAGPEGLSTGALAGIVVAAVVVALGLVGAFLWRLRKKRREAATARALAPRAMNDLSTSSVLSATDSDKDEAGYPVGVLLPGETPTRSKGARDPRRGSSSANTKKGSKVSSSKKGYSAPATTEAPGGKRAKPNVPAAPANPAFAFANNQTKDKFRPGWAV</sequence>